<dbReference type="InterPro" id="IPR016177">
    <property type="entry name" value="DNA-bd_dom_sf"/>
</dbReference>
<feature type="region of interest" description="Disordered" evidence="1">
    <location>
        <begin position="1016"/>
        <end position="1046"/>
    </location>
</feature>
<feature type="compositionally biased region" description="Low complexity" evidence="1">
    <location>
        <begin position="93"/>
        <end position="109"/>
    </location>
</feature>
<dbReference type="SMART" id="SM00391">
    <property type="entry name" value="MBD"/>
    <property type="match status" value="1"/>
</dbReference>
<gene>
    <name evidence="3" type="ORF">NEZAVI_LOCUS364</name>
</gene>
<dbReference type="Gene3D" id="3.80.10.10">
    <property type="entry name" value="Ribonuclease Inhibitor"/>
    <property type="match status" value="1"/>
</dbReference>
<feature type="compositionally biased region" description="Basic and acidic residues" evidence="1">
    <location>
        <begin position="30"/>
        <end position="50"/>
    </location>
</feature>
<dbReference type="Proteomes" id="UP001152798">
    <property type="component" value="Chromosome 1"/>
</dbReference>
<feature type="compositionally biased region" description="Basic and acidic residues" evidence="1">
    <location>
        <begin position="65"/>
        <end position="79"/>
    </location>
</feature>
<name>A0A9P0GZ51_NEZVI</name>
<dbReference type="CDD" id="cd15489">
    <property type="entry name" value="PHD_SF"/>
    <property type="match status" value="1"/>
</dbReference>
<feature type="compositionally biased region" description="Basic and acidic residues" evidence="1">
    <location>
        <begin position="111"/>
        <end position="127"/>
    </location>
</feature>
<dbReference type="InterPro" id="IPR001810">
    <property type="entry name" value="F-box_dom"/>
</dbReference>
<dbReference type="InterPro" id="IPR011011">
    <property type="entry name" value="Znf_FYVE_PHD"/>
</dbReference>
<dbReference type="Pfam" id="PF12937">
    <property type="entry name" value="F-box-like"/>
    <property type="match status" value="1"/>
</dbReference>
<proteinExistence type="predicted"/>
<dbReference type="GO" id="GO:0003677">
    <property type="term" value="F:DNA binding"/>
    <property type="evidence" value="ECO:0007669"/>
    <property type="project" value="InterPro"/>
</dbReference>
<sequence>MGDVKVNEDTASVENNDAPVENGTNNPEVQNEKENKEVAETEKVEKEPKASENSSTKMEVDEDDSKLSSEDKEAEEVPLKEIPPVSKRKSRSSRSSSSNSLPPNASSPKQMETEDSKDVSSKPKDNEQPENAKVNNKSDDEADFFGFDPPTDNDKCTVLIKALNRFVESLNRVEESDDFMGFDTDTSDIHSKSNDVDSIDSHADVTMNETEYTEGLMAPLSAKKTPRSVKKSVNVDLSNPEFKKPFEYGWVRELVYRSTSDSNIRRNADIYYYTPTGKKVRSSREILEFLTGSDLTLDNFTFFKEPIGLNNPAKEIIREAKAKPGPRGIEDGTPPVKKLTPKVKLTTPSTPSNTSKFSSTKENAKASLTPKVVFKGNAAKNRINSGKNKLDKKRKSAGPDDVDIIMESAEWSPDQKINPTRDVCSIECRLAMGLIPTLQCHKCLCLYHPECVGLQKEKLKPNHSYACKNCQVMKSPPPPTLPPPVSLPPIVSLPPPPPLTPIVPVSRGSNKTTIVTCSGPPVSSVTSQSTTVNSRSGGIVGAVTTWLAPSSSIQGAPQEHPMTSTDTPQGLVSLNGRPFLFIPKHNVVNVVNSQQSSIEGGEVSNPPSLFLVPCDPPPKQLGAKCGDPAPTQLTNGVKRPLDSPEDDSLPPPEKKQKQSRKQGSQSPDCVSSHSAKDDGPNFMQNLNAGFIGLLHTFQYLKVYELLRAACVSRMWNFVASHTSLWETVRMKNSKVRDWNGFGRTLLKHGTRTLDLRKMIVPDTIEEQAHMWEELSLAVKNVKSLTKVDMGRCSPAALSLMAEAAPQLKSLISLAIRANELDLAPFTKLTNLTELKLKAAQNGIEIKNFECLKELKNLTSLALTTVKNLDGIEEYLPTGLVSLELGECSTLSPEMATQTLPKLTNLVRLRLEKGQNDCPTIALLNAIAGLPNLVQLELINFDVKPGFDKALAKCTNIQTLLIIPTYVTQSATTNHVVMGGVAKLSHSLNYFIWGLTLELLKVTDLFIGQVENQKGNKPIVPKKGSGDSIPILKPATDGEPKEGGQPSQVDILALPNLQRVLTTLLPQTKIKILKVPFSATWRQTVTDA</sequence>
<reference evidence="3" key="1">
    <citation type="submission" date="2022-01" db="EMBL/GenBank/DDBJ databases">
        <authorList>
            <person name="King R."/>
        </authorList>
    </citation>
    <scope>NUCLEOTIDE SEQUENCE</scope>
</reference>
<keyword evidence="4" id="KW-1185">Reference proteome</keyword>
<dbReference type="SUPFAM" id="SSF57903">
    <property type="entry name" value="FYVE/PHD zinc finger"/>
    <property type="match status" value="1"/>
</dbReference>
<evidence type="ECO:0000313" key="3">
    <source>
        <dbReference type="EMBL" id="CAH1388831.1"/>
    </source>
</evidence>
<dbReference type="Gene3D" id="3.30.890.10">
    <property type="entry name" value="Methyl-cpg-binding Protein 2, Chain A"/>
    <property type="match status" value="1"/>
</dbReference>
<dbReference type="PROSITE" id="PS50982">
    <property type="entry name" value="MBD"/>
    <property type="match status" value="1"/>
</dbReference>
<organism evidence="3 4">
    <name type="scientific">Nezara viridula</name>
    <name type="common">Southern green stink bug</name>
    <name type="synonym">Cimex viridulus</name>
    <dbReference type="NCBI Taxonomy" id="85310"/>
    <lineage>
        <taxon>Eukaryota</taxon>
        <taxon>Metazoa</taxon>
        <taxon>Ecdysozoa</taxon>
        <taxon>Arthropoda</taxon>
        <taxon>Hexapoda</taxon>
        <taxon>Insecta</taxon>
        <taxon>Pterygota</taxon>
        <taxon>Neoptera</taxon>
        <taxon>Paraneoptera</taxon>
        <taxon>Hemiptera</taxon>
        <taxon>Heteroptera</taxon>
        <taxon>Panheteroptera</taxon>
        <taxon>Pentatomomorpha</taxon>
        <taxon>Pentatomoidea</taxon>
        <taxon>Pentatomidae</taxon>
        <taxon>Pentatominae</taxon>
        <taxon>Nezara</taxon>
    </lineage>
</organism>
<dbReference type="AlphaFoldDB" id="A0A9P0GZ51"/>
<dbReference type="EMBL" id="OV725077">
    <property type="protein sequence ID" value="CAH1388831.1"/>
    <property type="molecule type" value="Genomic_DNA"/>
</dbReference>
<dbReference type="InterPro" id="IPR052283">
    <property type="entry name" value="GenomicStab_NeuMorph_Reg"/>
</dbReference>
<dbReference type="Gene3D" id="3.30.40.10">
    <property type="entry name" value="Zinc/RING finger domain, C3HC4 (zinc finger)"/>
    <property type="match status" value="1"/>
</dbReference>
<dbReference type="PANTHER" id="PTHR15739">
    <property type="entry name" value="ZINC FINGER PROTEIN"/>
    <property type="match status" value="1"/>
</dbReference>
<dbReference type="OrthoDB" id="6629628at2759"/>
<evidence type="ECO:0000256" key="1">
    <source>
        <dbReference type="SAM" id="MobiDB-lite"/>
    </source>
</evidence>
<protein>
    <recommendedName>
        <fullName evidence="2">MBD domain-containing protein</fullName>
    </recommendedName>
</protein>
<feature type="domain" description="MBD" evidence="2">
    <location>
        <begin position="236"/>
        <end position="307"/>
    </location>
</feature>
<feature type="region of interest" description="Disordered" evidence="1">
    <location>
        <begin position="620"/>
        <end position="677"/>
    </location>
</feature>
<dbReference type="SUPFAM" id="SSF54171">
    <property type="entry name" value="DNA-binding domain"/>
    <property type="match status" value="1"/>
</dbReference>
<dbReference type="InterPro" id="IPR036047">
    <property type="entry name" value="F-box-like_dom_sf"/>
</dbReference>
<dbReference type="InterPro" id="IPR032675">
    <property type="entry name" value="LRR_dom_sf"/>
</dbReference>
<evidence type="ECO:0000313" key="4">
    <source>
        <dbReference type="Proteomes" id="UP001152798"/>
    </source>
</evidence>
<accession>A0A9P0GZ51</accession>
<evidence type="ECO:0000259" key="2">
    <source>
        <dbReference type="PROSITE" id="PS50982"/>
    </source>
</evidence>
<dbReference type="CDD" id="cd00122">
    <property type="entry name" value="MBD"/>
    <property type="match status" value="1"/>
</dbReference>
<dbReference type="SUPFAM" id="SSF52047">
    <property type="entry name" value="RNI-like"/>
    <property type="match status" value="1"/>
</dbReference>
<dbReference type="InterPro" id="IPR013083">
    <property type="entry name" value="Znf_RING/FYVE/PHD"/>
</dbReference>
<feature type="compositionally biased region" description="Low complexity" evidence="1">
    <location>
        <begin position="333"/>
        <end position="352"/>
    </location>
</feature>
<dbReference type="Gene3D" id="1.20.1280.50">
    <property type="match status" value="1"/>
</dbReference>
<feature type="region of interest" description="Disordered" evidence="1">
    <location>
        <begin position="324"/>
        <end position="362"/>
    </location>
</feature>
<dbReference type="Pfam" id="PF01429">
    <property type="entry name" value="MBD"/>
    <property type="match status" value="1"/>
</dbReference>
<dbReference type="SUPFAM" id="SSF81383">
    <property type="entry name" value="F-box domain"/>
    <property type="match status" value="1"/>
</dbReference>
<dbReference type="InterPro" id="IPR001739">
    <property type="entry name" value="Methyl_CpG_DNA-bd"/>
</dbReference>
<feature type="region of interest" description="Disordered" evidence="1">
    <location>
        <begin position="1"/>
        <end position="150"/>
    </location>
</feature>
<dbReference type="PANTHER" id="PTHR15739:SF5">
    <property type="entry name" value="LD23158P"/>
    <property type="match status" value="1"/>
</dbReference>